<comment type="catalytic activity">
    <reaction evidence="15 16 17">
        <text>oxaloacetate + 2 Na(+)(in) + H(+) = pyruvate + 2 Na(+)(out) + CO2</text>
        <dbReference type="Rhea" id="RHEA:57724"/>
        <dbReference type="ChEBI" id="CHEBI:15361"/>
        <dbReference type="ChEBI" id="CHEBI:15378"/>
        <dbReference type="ChEBI" id="CHEBI:16452"/>
        <dbReference type="ChEBI" id="CHEBI:16526"/>
        <dbReference type="ChEBI" id="CHEBI:29101"/>
        <dbReference type="EC" id="7.2.4.2"/>
    </reaction>
</comment>
<dbReference type="Pfam" id="PF04277">
    <property type="entry name" value="OAD_gamma"/>
    <property type="match status" value="1"/>
</dbReference>
<evidence type="ECO:0000256" key="1">
    <source>
        <dbReference type="ARBA" id="ARBA00001959"/>
    </source>
</evidence>
<name>A0ABS8WD93_9GAMM</name>
<protein>
    <recommendedName>
        <fullName evidence="16">Probable oxaloacetate decarboxylase gamma chain</fullName>
        <ecNumber evidence="16">7.2.4.2</ecNumber>
    </recommendedName>
</protein>
<keyword evidence="14 16" id="KW-0739">Sodium transport</keyword>
<comment type="subcellular location">
    <subcellularLocation>
        <location evidence="3 16 17">Cell membrane</location>
        <topology evidence="3 16 17">Single-pass membrane protein</topology>
    </subcellularLocation>
</comment>
<accession>A0ABS8WD93</accession>
<evidence type="ECO:0000256" key="9">
    <source>
        <dbReference type="ARBA" id="ARBA00022967"/>
    </source>
</evidence>
<dbReference type="EMBL" id="JAIMJA010000017">
    <property type="protein sequence ID" value="MCE2596235.1"/>
    <property type="molecule type" value="Genomic_DNA"/>
</dbReference>
<evidence type="ECO:0000256" key="17">
    <source>
        <dbReference type="RuleBase" id="RU004278"/>
    </source>
</evidence>
<keyword evidence="10 16" id="KW-1133">Transmembrane helix</keyword>
<evidence type="ECO:0000256" key="10">
    <source>
        <dbReference type="ARBA" id="ARBA00022989"/>
    </source>
</evidence>
<comment type="subunit">
    <text evidence="5 16">Heterotrimer of an alpha, a beta and a gamma subunit.</text>
</comment>
<comment type="function">
    <text evidence="2 16 17">Catalyzes the decarboxylation of oxaloacetate coupled to Na(+) translocation.</text>
</comment>
<keyword evidence="8 16" id="KW-0812">Transmembrane</keyword>
<evidence type="ECO:0000256" key="8">
    <source>
        <dbReference type="ARBA" id="ARBA00022692"/>
    </source>
</evidence>
<evidence type="ECO:0000256" key="2">
    <source>
        <dbReference type="ARBA" id="ARBA00003002"/>
    </source>
</evidence>
<comment type="cofactor">
    <cofactor evidence="1 16 17">
        <name>Na(+)</name>
        <dbReference type="ChEBI" id="CHEBI:29101"/>
    </cofactor>
</comment>
<keyword evidence="11 16" id="KW-0915">Sodium</keyword>
<evidence type="ECO:0000256" key="6">
    <source>
        <dbReference type="ARBA" id="ARBA00022448"/>
    </source>
</evidence>
<evidence type="ECO:0000256" key="7">
    <source>
        <dbReference type="ARBA" id="ARBA00022475"/>
    </source>
</evidence>
<evidence type="ECO:0000313" key="18">
    <source>
        <dbReference type="EMBL" id="MCE2596235.1"/>
    </source>
</evidence>
<keyword evidence="12 16" id="KW-0406">Ion transport</keyword>
<keyword evidence="7 16" id="KW-1003">Cell membrane</keyword>
<evidence type="ECO:0000256" key="3">
    <source>
        <dbReference type="ARBA" id="ARBA00004162"/>
    </source>
</evidence>
<organism evidence="18 19">
    <name type="scientific">Motilimonas cestriensis</name>
    <dbReference type="NCBI Taxonomy" id="2742685"/>
    <lineage>
        <taxon>Bacteria</taxon>
        <taxon>Pseudomonadati</taxon>
        <taxon>Pseudomonadota</taxon>
        <taxon>Gammaproteobacteria</taxon>
        <taxon>Alteromonadales</taxon>
        <taxon>Alteromonadales genera incertae sedis</taxon>
        <taxon>Motilimonas</taxon>
    </lineage>
</organism>
<dbReference type="InterPro" id="IPR023424">
    <property type="entry name" value="OadG"/>
</dbReference>
<comment type="similarity">
    <text evidence="4 16 17">Belongs to the OadG family.</text>
</comment>
<dbReference type="NCBIfam" id="TIGR01195">
    <property type="entry name" value="oadG_fam"/>
    <property type="match status" value="1"/>
</dbReference>
<proteinExistence type="inferred from homology"/>
<dbReference type="HAMAP" id="MF_00404">
    <property type="entry name" value="OadG"/>
    <property type="match status" value="1"/>
</dbReference>
<dbReference type="RefSeq" id="WP_233053883.1">
    <property type="nucleotide sequence ID" value="NZ_JAIMJA010000017.1"/>
</dbReference>
<keyword evidence="9 16" id="KW-1278">Translocase</keyword>
<comment type="caution">
    <text evidence="18">The sequence shown here is derived from an EMBL/GenBank/DDBJ whole genome shotgun (WGS) entry which is preliminary data.</text>
</comment>
<evidence type="ECO:0000256" key="5">
    <source>
        <dbReference type="ARBA" id="ARBA00011869"/>
    </source>
</evidence>
<evidence type="ECO:0000256" key="11">
    <source>
        <dbReference type="ARBA" id="ARBA00023053"/>
    </source>
</evidence>
<evidence type="ECO:0000256" key="15">
    <source>
        <dbReference type="ARBA" id="ARBA00048176"/>
    </source>
</evidence>
<evidence type="ECO:0000256" key="4">
    <source>
        <dbReference type="ARBA" id="ARBA00005844"/>
    </source>
</evidence>
<feature type="transmembrane region" description="Helical" evidence="16 17">
    <location>
        <begin position="12"/>
        <end position="32"/>
    </location>
</feature>
<dbReference type="EC" id="7.2.4.2" evidence="16"/>
<keyword evidence="19" id="KW-1185">Reference proteome</keyword>
<gene>
    <name evidence="16" type="primary">oadG</name>
    <name evidence="18" type="ORF">K6Y31_15615</name>
</gene>
<evidence type="ECO:0000313" key="19">
    <source>
        <dbReference type="Proteomes" id="UP001201273"/>
    </source>
</evidence>
<evidence type="ECO:0000256" key="16">
    <source>
        <dbReference type="HAMAP-Rule" id="MF_00404"/>
    </source>
</evidence>
<keyword evidence="13 16" id="KW-0472">Membrane</keyword>
<evidence type="ECO:0000256" key="13">
    <source>
        <dbReference type="ARBA" id="ARBA00023136"/>
    </source>
</evidence>
<dbReference type="Proteomes" id="UP001201273">
    <property type="component" value="Unassembled WGS sequence"/>
</dbReference>
<evidence type="ECO:0000256" key="12">
    <source>
        <dbReference type="ARBA" id="ARBA00023065"/>
    </source>
</evidence>
<reference evidence="18 19" key="1">
    <citation type="journal article" date="2022" name="Environ. Microbiol. Rep.">
        <title>Eco-phylogenetic analyses reveal divergent evolution of vitamin B12 metabolism in the marine bacterial family 'Psychromonadaceae'.</title>
        <authorList>
            <person name="Jin X."/>
            <person name="Yang Y."/>
            <person name="Cao H."/>
            <person name="Gao B."/>
            <person name="Zhao Z."/>
        </authorList>
    </citation>
    <scope>NUCLEOTIDE SEQUENCE [LARGE SCALE GENOMIC DNA]</scope>
    <source>
        <strain evidence="18 19">MKS20</strain>
    </source>
</reference>
<evidence type="ECO:0000256" key="14">
    <source>
        <dbReference type="ARBA" id="ARBA00023201"/>
    </source>
</evidence>
<dbReference type="InterPro" id="IPR005899">
    <property type="entry name" value="Na_pump_deCOase"/>
</dbReference>
<keyword evidence="6 16" id="KW-0813">Transport</keyword>
<sequence length="79" mass="8446">MDITELLLEAGNLMLVGMISVFLFLGLLVIVVQQMAKLCPVESAPVAAKKPAAKPQPATLNPKLIAAITSAVQQYRDNK</sequence>